<accession>I2G7C6</accession>
<dbReference type="EMBL" id="HE651209">
    <property type="protein sequence ID" value="CCF70928.1"/>
    <property type="molecule type" value="mRNA"/>
</dbReference>
<sequence>MDRCQTCLPLAVCYWVLMIRGILSHKATSEALAQPCQREWELAAWHPPNIVGLASLFGGLLPFESEAPRGLMESVSSSEAYCFWLEPESLVI</sequence>
<gene>
    <name evidence="2" type="primary">EC47</name>
</gene>
<organism evidence="2">
    <name type="scientific">Colletotrichum higginsianum</name>
    <dbReference type="NCBI Taxonomy" id="80884"/>
    <lineage>
        <taxon>Eukaryota</taxon>
        <taxon>Fungi</taxon>
        <taxon>Dikarya</taxon>
        <taxon>Ascomycota</taxon>
        <taxon>Pezizomycotina</taxon>
        <taxon>Sordariomycetes</taxon>
        <taxon>Hypocreomycetidae</taxon>
        <taxon>Glomerellales</taxon>
        <taxon>Glomerellaceae</taxon>
        <taxon>Colletotrichum</taxon>
        <taxon>Colletotrichum destructivum species complex</taxon>
    </lineage>
</organism>
<reference evidence="2" key="1">
    <citation type="journal article" date="2012" name="PLoS Pathog.">
        <title>Sequential delivery of host-induced virulence effectors by appressoria and intracellular hyphae of the phytopathogen Colletotrichum higginsianum.</title>
        <authorList>
            <person name="Kleemann J."/>
            <person name="Rincon-Rivera L.J."/>
            <person name="Takahara H."/>
            <person name="Neumann U."/>
            <person name="van Themaat E.V.L."/>
            <person name="van der Does H.C."/>
            <person name="Hacquard S."/>
            <person name="Stueber K."/>
            <person name="Will I."/>
            <person name="Schmalenbach W."/>
            <person name="Schmelzer E."/>
            <person name="O'Connell R."/>
        </authorList>
    </citation>
    <scope>NUCLEOTIDE SEQUENCE</scope>
    <source>
        <strain evidence="2">IMI349063A</strain>
        <tissue evidence="2">Infected leaf material</tissue>
    </source>
</reference>
<feature type="chain" id="PRO_5003658681" evidence="1">
    <location>
        <begin position="25"/>
        <end position="92"/>
    </location>
</feature>
<reference evidence="2" key="2">
    <citation type="submission" date="2012-01" db="EMBL/GenBank/DDBJ databases">
        <authorList>
            <person name="Kleemann D."/>
        </authorList>
    </citation>
    <scope>NUCLEOTIDE SEQUENCE</scope>
    <source>
        <strain evidence="2">IMI349063A</strain>
        <tissue evidence="2">Infected leaf material</tissue>
    </source>
</reference>
<evidence type="ECO:0000313" key="2">
    <source>
        <dbReference type="EMBL" id="CCF70928.1"/>
    </source>
</evidence>
<evidence type="ECO:0000256" key="1">
    <source>
        <dbReference type="SAM" id="SignalP"/>
    </source>
</evidence>
<name>I2G7C6_9PEZI</name>
<protein>
    <submittedName>
        <fullName evidence="2">EC47 protein</fullName>
    </submittedName>
</protein>
<proteinExistence type="evidence at transcript level"/>
<feature type="signal peptide" evidence="1">
    <location>
        <begin position="1"/>
        <end position="24"/>
    </location>
</feature>
<keyword evidence="1" id="KW-0732">Signal</keyword>
<dbReference type="AlphaFoldDB" id="I2G7C6"/>